<dbReference type="GO" id="GO:0004029">
    <property type="term" value="F:aldehyde dehydrogenase (NAD+) activity"/>
    <property type="evidence" value="ECO:0007669"/>
    <property type="project" value="TreeGrafter"/>
</dbReference>
<comment type="caution">
    <text evidence="3">The sequence shown here is derived from an EMBL/GenBank/DDBJ whole genome shotgun (WGS) entry which is preliminary data.</text>
</comment>
<feature type="region of interest" description="Disordered" evidence="1">
    <location>
        <begin position="284"/>
        <end position="304"/>
    </location>
</feature>
<dbReference type="InterPro" id="IPR036291">
    <property type="entry name" value="NAD(P)-bd_dom_sf"/>
</dbReference>
<dbReference type="eggNOG" id="COG0451">
    <property type="taxonomic scope" value="Bacteria"/>
</dbReference>
<sequence length="343" mass="37218">MKVLVTGCTGFTGSHTAATLTAAGHRVRVMVRDRAQVRPVLEPHGVVPDEVAAADMTDRDAVDSALTGCDGVIHTAAVVDLRRGMPSIVHVSSLAVFFTPRCPPMSSALPVVDGTTACARSKVAAEHFARRLQHDGAPAGHLTAAQVGRTLGRRGTPHEIRVPDASHHASQGPDSTVGAGGHRHRPGRDGPMRGDTRLRHDRGPGALRRPGHPCRADRSALLPFHGGAGVSGRGDPPHPHQLLRHPSAVAAPCRSGQGAVDRRLDERRADHGDVRCRLGRRGIRGSRRPVPQARTARRRVSRRDRRVVDQRAPAIRRRVRHLREYRVRTETCTEAVHPDLDRR</sequence>
<feature type="compositionally biased region" description="Basic and acidic residues" evidence="1">
    <location>
        <begin position="156"/>
        <end position="167"/>
    </location>
</feature>
<evidence type="ECO:0000256" key="1">
    <source>
        <dbReference type="SAM" id="MobiDB-lite"/>
    </source>
</evidence>
<feature type="domain" description="NAD-dependent epimerase/dehydratase" evidence="2">
    <location>
        <begin position="3"/>
        <end position="80"/>
    </location>
</feature>
<dbReference type="HOGENOM" id="CLU_808507_0_0_11"/>
<dbReference type="Proteomes" id="UP000006072">
    <property type="component" value="Unassembled WGS sequence"/>
</dbReference>
<evidence type="ECO:0000313" key="4">
    <source>
        <dbReference type="Proteomes" id="UP000006072"/>
    </source>
</evidence>
<dbReference type="Gene3D" id="3.40.50.720">
    <property type="entry name" value="NAD(P)-binding Rossmann-like Domain"/>
    <property type="match status" value="1"/>
</dbReference>
<evidence type="ECO:0000259" key="2">
    <source>
        <dbReference type="Pfam" id="PF01370"/>
    </source>
</evidence>
<dbReference type="PANTHER" id="PTHR48079">
    <property type="entry name" value="PROTEIN YEEZ"/>
    <property type="match status" value="1"/>
</dbReference>
<dbReference type="PANTHER" id="PTHR48079:SF6">
    <property type="entry name" value="NAD(P)-BINDING DOMAIN-CONTAINING PROTEIN-RELATED"/>
    <property type="match status" value="1"/>
</dbReference>
<dbReference type="SUPFAM" id="SSF51735">
    <property type="entry name" value="NAD(P)-binding Rossmann-fold domains"/>
    <property type="match status" value="1"/>
</dbReference>
<organism evidence="3 4">
    <name type="scientific">Mycolicibacterium vaccae ATCC 25954</name>
    <dbReference type="NCBI Taxonomy" id="1194972"/>
    <lineage>
        <taxon>Bacteria</taxon>
        <taxon>Bacillati</taxon>
        <taxon>Actinomycetota</taxon>
        <taxon>Actinomycetes</taxon>
        <taxon>Mycobacteriales</taxon>
        <taxon>Mycobacteriaceae</taxon>
        <taxon>Mycolicibacterium</taxon>
    </lineage>
</organism>
<dbReference type="EMBL" id="ALQA01000029">
    <property type="protein sequence ID" value="EJZ08666.1"/>
    <property type="molecule type" value="Genomic_DNA"/>
</dbReference>
<dbReference type="AlphaFoldDB" id="K0UP77"/>
<keyword evidence="4" id="KW-1185">Reference proteome</keyword>
<feature type="compositionally biased region" description="Basic and acidic residues" evidence="1">
    <location>
        <begin position="187"/>
        <end position="203"/>
    </location>
</feature>
<protein>
    <recommendedName>
        <fullName evidence="2">NAD-dependent epimerase/dehydratase domain-containing protein</fullName>
    </recommendedName>
</protein>
<gene>
    <name evidence="3" type="ORF">MVAC_14883</name>
</gene>
<name>K0UP77_MYCVA</name>
<reference evidence="3 4" key="1">
    <citation type="journal article" date="2012" name="J. Bacteriol.">
        <title>Complete Genome Sequence of Mycobacterium vaccae Type Strain ATCC 25954.</title>
        <authorList>
            <person name="Ho Y.S."/>
            <person name="Adroub S.A."/>
            <person name="Abadi M."/>
            <person name="Al Alwan B."/>
            <person name="Alkhateeb R."/>
            <person name="Gao G."/>
            <person name="Ragab A."/>
            <person name="Ali S."/>
            <person name="van Soolingen D."/>
            <person name="Bitter W."/>
            <person name="Pain A."/>
            <person name="Abdallah A.M."/>
        </authorList>
    </citation>
    <scope>NUCLEOTIDE SEQUENCE [LARGE SCALE GENOMIC DNA]</scope>
    <source>
        <strain evidence="3 4">ATCC 25954</strain>
    </source>
</reference>
<dbReference type="InterPro" id="IPR001509">
    <property type="entry name" value="Epimerase_deHydtase"/>
</dbReference>
<feature type="region of interest" description="Disordered" evidence="1">
    <location>
        <begin position="154"/>
        <end position="216"/>
    </location>
</feature>
<evidence type="ECO:0000313" key="3">
    <source>
        <dbReference type="EMBL" id="EJZ08666.1"/>
    </source>
</evidence>
<dbReference type="InterPro" id="IPR051783">
    <property type="entry name" value="NAD(P)-dependent_oxidoreduct"/>
</dbReference>
<proteinExistence type="predicted"/>
<dbReference type="Pfam" id="PF01370">
    <property type="entry name" value="Epimerase"/>
    <property type="match status" value="1"/>
</dbReference>
<accession>K0UP77</accession>
<feature type="compositionally biased region" description="Basic residues" evidence="1">
    <location>
        <begin position="295"/>
        <end position="304"/>
    </location>
</feature>
<dbReference type="GO" id="GO:0005737">
    <property type="term" value="C:cytoplasm"/>
    <property type="evidence" value="ECO:0007669"/>
    <property type="project" value="TreeGrafter"/>
</dbReference>